<dbReference type="EC" id="3.1.21.3" evidence="5"/>
<reference evidence="5 6" key="1">
    <citation type="journal article" date="2013" name="Nature">
        <title>Anaerobic oxidation of methane coupled to nitrate reduction in a novel archaeal lineage.</title>
        <authorList>
            <person name="Haroon M.F."/>
            <person name="Hu S."/>
            <person name="Shi Y."/>
            <person name="Imelfort M."/>
            <person name="Keller J."/>
            <person name="Hugenholtz P."/>
            <person name="Yuan Z."/>
            <person name="Tyson G.W."/>
        </authorList>
    </citation>
    <scope>NUCLEOTIDE SEQUENCE [LARGE SCALE GENOMIC DNA]</scope>
    <source>
        <strain evidence="5 6">ANME-2d</strain>
    </source>
</reference>
<comment type="caution">
    <text evidence="5">The sequence shown here is derived from an EMBL/GenBank/DDBJ whole genome shotgun (WGS) entry which is preliminary data.</text>
</comment>
<organism evidence="5 6">
    <name type="scientific">Candidatus Methanoperedens nitratireducens</name>
    <dbReference type="NCBI Taxonomy" id="1392998"/>
    <lineage>
        <taxon>Archaea</taxon>
        <taxon>Methanobacteriati</taxon>
        <taxon>Methanobacteriota</taxon>
        <taxon>Stenosarchaea group</taxon>
        <taxon>Methanomicrobia</taxon>
        <taxon>Methanosarcinales</taxon>
        <taxon>ANME-2 cluster</taxon>
        <taxon>Candidatus Methanoperedentaceae</taxon>
        <taxon>Candidatus Methanoperedens</taxon>
    </lineage>
</organism>
<evidence type="ECO:0000313" key="6">
    <source>
        <dbReference type="Proteomes" id="UP000027153"/>
    </source>
</evidence>
<dbReference type="PANTHER" id="PTHR30408">
    <property type="entry name" value="TYPE-1 RESTRICTION ENZYME ECOKI SPECIFICITY PROTEIN"/>
    <property type="match status" value="1"/>
</dbReference>
<evidence type="ECO:0000313" key="5">
    <source>
        <dbReference type="EMBL" id="KCZ70599.1"/>
    </source>
</evidence>
<dbReference type="CDD" id="cd17262">
    <property type="entry name" value="RMtype1_S_Aco12261I-TRD2-CR2"/>
    <property type="match status" value="1"/>
</dbReference>
<dbReference type="Pfam" id="PF01420">
    <property type="entry name" value="Methylase_S"/>
    <property type="match status" value="2"/>
</dbReference>
<evidence type="ECO:0000256" key="1">
    <source>
        <dbReference type="ARBA" id="ARBA00010923"/>
    </source>
</evidence>
<sequence length="420" mass="47607">MNKKNEKSLVPKLRFSEFRDTGEWEVKPLGEAGKNLDSKRVPITEKDRIKGDIPYYGASGVIDYVKDFIFDEELLCISEDGANLVVRTYPIAFSIAGKAWVNNHVHVLKFEYAFTQVIVENYLNAINLEDYLTGMAQPKLNRAKLDIIPIPLPSLHEQQKIADCLSSLDELITAETQKLEAYKDHKKWLMQQLFPAEGETVPGLRFPEFRDAGEWEVKKLIDVADKKTKWSFIGGPFGSNLKSSDYVADGIRIIQLQNIGDAEFFDDYKIFTSEEKADELLANNIYPGEIILSKMGDPVGRACLIPYKHARYVMCSDGIRLVVDEKAYSKYFIYTLINSIQFRALVEKTATGSTRKRIGIDDLKNLPMVVPKPEEQQKIADCLSSLDELITAEIQKLEAYKTHKKGLMQGLFPSTDEVSV</sequence>
<keyword evidence="3" id="KW-0238">DNA-binding</keyword>
<protein>
    <submittedName>
        <fullName evidence="5">Restriction endonuclease S subunit</fullName>
        <ecNumber evidence="5">3.1.21.3</ecNumber>
    </submittedName>
</protein>
<dbReference type="Gene3D" id="1.10.287.1120">
    <property type="entry name" value="Bipartite methylase S protein"/>
    <property type="match status" value="2"/>
</dbReference>
<keyword evidence="6" id="KW-1185">Reference proteome</keyword>
<evidence type="ECO:0000259" key="4">
    <source>
        <dbReference type="Pfam" id="PF01420"/>
    </source>
</evidence>
<keyword evidence="5" id="KW-0378">Hydrolase</keyword>
<dbReference type="EMBL" id="JMIY01000007">
    <property type="protein sequence ID" value="KCZ70599.1"/>
    <property type="molecule type" value="Genomic_DNA"/>
</dbReference>
<dbReference type="GO" id="GO:0003677">
    <property type="term" value="F:DNA binding"/>
    <property type="evidence" value="ECO:0007669"/>
    <property type="project" value="UniProtKB-KW"/>
</dbReference>
<dbReference type="Gene3D" id="3.90.220.20">
    <property type="entry name" value="DNA methylase specificity domains"/>
    <property type="match status" value="2"/>
</dbReference>
<comment type="similarity">
    <text evidence="1">Belongs to the type-I restriction system S methylase family.</text>
</comment>
<dbReference type="GO" id="GO:0009035">
    <property type="term" value="F:type I site-specific deoxyribonuclease activity"/>
    <property type="evidence" value="ECO:0007669"/>
    <property type="project" value="UniProtKB-EC"/>
</dbReference>
<accession>A0A062V463</accession>
<dbReference type="SUPFAM" id="SSF116734">
    <property type="entry name" value="DNA methylase specificity domain"/>
    <property type="match status" value="2"/>
</dbReference>
<dbReference type="Proteomes" id="UP000027153">
    <property type="component" value="Unassembled WGS sequence"/>
</dbReference>
<dbReference type="OrthoDB" id="84651at2157"/>
<dbReference type="AlphaFoldDB" id="A0A062V463"/>
<dbReference type="InterPro" id="IPR000055">
    <property type="entry name" value="Restrct_endonuc_typeI_TRD"/>
</dbReference>
<dbReference type="GO" id="GO:0009307">
    <property type="term" value="P:DNA restriction-modification system"/>
    <property type="evidence" value="ECO:0007669"/>
    <property type="project" value="UniProtKB-KW"/>
</dbReference>
<keyword evidence="5" id="KW-0540">Nuclease</keyword>
<keyword evidence="5" id="KW-0255">Endonuclease</keyword>
<dbReference type="PATRIC" id="fig|1392998.3.peg.2922"/>
<evidence type="ECO:0000256" key="2">
    <source>
        <dbReference type="ARBA" id="ARBA00022747"/>
    </source>
</evidence>
<feature type="domain" description="Type I restriction modification DNA specificity" evidence="4">
    <location>
        <begin position="214"/>
        <end position="398"/>
    </location>
</feature>
<dbReference type="RefSeq" id="WP_081810272.1">
    <property type="nucleotide sequence ID" value="NZ_JMIY01000007.1"/>
</dbReference>
<evidence type="ECO:0000256" key="3">
    <source>
        <dbReference type="ARBA" id="ARBA00023125"/>
    </source>
</evidence>
<dbReference type="PANTHER" id="PTHR30408:SF12">
    <property type="entry name" value="TYPE I RESTRICTION ENZYME MJAVIII SPECIFICITY SUBUNIT"/>
    <property type="match status" value="1"/>
</dbReference>
<dbReference type="InterPro" id="IPR052021">
    <property type="entry name" value="Type-I_RS_S_subunit"/>
</dbReference>
<dbReference type="InterPro" id="IPR044946">
    <property type="entry name" value="Restrct_endonuc_typeI_TRD_sf"/>
</dbReference>
<keyword evidence="2" id="KW-0680">Restriction system</keyword>
<proteinExistence type="inferred from homology"/>
<gene>
    <name evidence="5" type="ORF">ANME2D_02620</name>
</gene>
<name>A0A062V463_9EURY</name>
<feature type="domain" description="Type I restriction modification DNA specificity" evidence="4">
    <location>
        <begin position="23"/>
        <end position="180"/>
    </location>
</feature>